<accession>A0A6A4QWD1</accession>
<evidence type="ECO:0000256" key="3">
    <source>
        <dbReference type="ARBA" id="ARBA00022900"/>
    </source>
</evidence>
<gene>
    <name evidence="4" type="ORF">Lalb_Chr02g0150371</name>
</gene>
<name>A0A6A4QWD1_LUPAL</name>
<keyword evidence="3" id="KW-0722">Serine protease inhibitor</keyword>
<dbReference type="InterPro" id="IPR036354">
    <property type="entry name" value="Prot_inh_pot1_sf"/>
</dbReference>
<dbReference type="GO" id="GO:0009611">
    <property type="term" value="P:response to wounding"/>
    <property type="evidence" value="ECO:0007669"/>
    <property type="project" value="InterPro"/>
</dbReference>
<evidence type="ECO:0000313" key="5">
    <source>
        <dbReference type="Proteomes" id="UP000447434"/>
    </source>
</evidence>
<keyword evidence="2" id="KW-0646">Protease inhibitor</keyword>
<protein>
    <submittedName>
        <fullName evidence="4">Uncharacterized protein</fullName>
    </submittedName>
</protein>
<proteinExistence type="inferred from homology"/>
<dbReference type="Gene3D" id="3.30.10.10">
    <property type="entry name" value="Trypsin Inhibitor V, subunit A"/>
    <property type="match status" value="1"/>
</dbReference>
<keyword evidence="5" id="KW-1185">Reference proteome</keyword>
<reference evidence="5" key="1">
    <citation type="journal article" date="2020" name="Nat. Commun.">
        <title>Genome sequence of the cluster root forming white lupin.</title>
        <authorList>
            <person name="Hufnagel B."/>
            <person name="Marques A."/>
            <person name="Soriano A."/>
            <person name="Marques L."/>
            <person name="Divol F."/>
            <person name="Doumas P."/>
            <person name="Sallet E."/>
            <person name="Mancinotti D."/>
            <person name="Carrere S."/>
            <person name="Marande W."/>
            <person name="Arribat S."/>
            <person name="Keller J."/>
            <person name="Huneau C."/>
            <person name="Blein T."/>
            <person name="Aime D."/>
            <person name="Laguerre M."/>
            <person name="Taylor J."/>
            <person name="Schubert V."/>
            <person name="Nelson M."/>
            <person name="Geu-Flores F."/>
            <person name="Crespi M."/>
            <person name="Gallardo-Guerrero K."/>
            <person name="Delaux P.-M."/>
            <person name="Salse J."/>
            <person name="Berges H."/>
            <person name="Guyot R."/>
            <person name="Gouzy J."/>
            <person name="Peret B."/>
        </authorList>
    </citation>
    <scope>NUCLEOTIDE SEQUENCE [LARGE SCALE GENOMIC DNA]</scope>
    <source>
        <strain evidence="5">cv. Amiga</strain>
    </source>
</reference>
<dbReference type="AlphaFoldDB" id="A0A6A4QWD1"/>
<evidence type="ECO:0000256" key="2">
    <source>
        <dbReference type="ARBA" id="ARBA00022690"/>
    </source>
</evidence>
<dbReference type="GO" id="GO:0004867">
    <property type="term" value="F:serine-type endopeptidase inhibitor activity"/>
    <property type="evidence" value="ECO:0007669"/>
    <property type="project" value="UniProtKB-KW"/>
</dbReference>
<evidence type="ECO:0000256" key="1">
    <source>
        <dbReference type="ARBA" id="ARBA00008210"/>
    </source>
</evidence>
<organism evidence="4 5">
    <name type="scientific">Lupinus albus</name>
    <name type="common">White lupine</name>
    <name type="synonym">Lupinus termis</name>
    <dbReference type="NCBI Taxonomy" id="3870"/>
    <lineage>
        <taxon>Eukaryota</taxon>
        <taxon>Viridiplantae</taxon>
        <taxon>Streptophyta</taxon>
        <taxon>Embryophyta</taxon>
        <taxon>Tracheophyta</taxon>
        <taxon>Spermatophyta</taxon>
        <taxon>Magnoliopsida</taxon>
        <taxon>eudicotyledons</taxon>
        <taxon>Gunneridae</taxon>
        <taxon>Pentapetalae</taxon>
        <taxon>rosids</taxon>
        <taxon>fabids</taxon>
        <taxon>Fabales</taxon>
        <taxon>Fabaceae</taxon>
        <taxon>Papilionoideae</taxon>
        <taxon>50 kb inversion clade</taxon>
        <taxon>genistoids sensu lato</taxon>
        <taxon>core genistoids</taxon>
        <taxon>Genisteae</taxon>
        <taxon>Lupinus</taxon>
    </lineage>
</organism>
<dbReference type="InterPro" id="IPR000864">
    <property type="entry name" value="Prot_inh_pot1"/>
</dbReference>
<dbReference type="EMBL" id="WOCE01000002">
    <property type="protein sequence ID" value="KAE9619175.1"/>
    <property type="molecule type" value="Genomic_DNA"/>
</dbReference>
<comment type="similarity">
    <text evidence="1">Belongs to the protease inhibitor I13 (potato type I serine protease inhibitor) family.</text>
</comment>
<dbReference type="SUPFAM" id="SSF54654">
    <property type="entry name" value="CI-2 family of serine protease inhibitors"/>
    <property type="match status" value="1"/>
</dbReference>
<dbReference type="Proteomes" id="UP000447434">
    <property type="component" value="Chromosome 2"/>
</dbReference>
<dbReference type="Pfam" id="PF00280">
    <property type="entry name" value="potato_inhibit"/>
    <property type="match status" value="1"/>
</dbReference>
<dbReference type="PANTHER" id="PTHR33091">
    <property type="entry name" value="PROTEIN, PUTATIVE, EXPRESSED-RELATED"/>
    <property type="match status" value="1"/>
</dbReference>
<evidence type="ECO:0000313" key="4">
    <source>
        <dbReference type="EMBL" id="KAE9619175.1"/>
    </source>
</evidence>
<dbReference type="PROSITE" id="PS00285">
    <property type="entry name" value="POTATO_INHIBITOR"/>
    <property type="match status" value="1"/>
</dbReference>
<dbReference type="OrthoDB" id="10013825at2759"/>
<sequence>MDNCDGRGKSSWPELVGVKGEVAARVIKKENPLVVEVRILHENSYVIPYLKCNRVWVLVDDKGIVKEIPRLG</sequence>
<comment type="caution">
    <text evidence="4">The sequence shown here is derived from an EMBL/GenBank/DDBJ whole genome shotgun (WGS) entry which is preliminary data.</text>
</comment>
<dbReference type="PANTHER" id="PTHR33091:SF94">
    <property type="entry name" value="PROTEASE INHIBITOR PROTEIN"/>
    <property type="match status" value="1"/>
</dbReference>